<evidence type="ECO:0000256" key="1">
    <source>
        <dbReference type="ARBA" id="ARBA00004323"/>
    </source>
</evidence>
<keyword evidence="6 10" id="KW-0735">Signal-anchor</keyword>
<evidence type="ECO:0000256" key="7">
    <source>
        <dbReference type="ARBA" id="ARBA00022989"/>
    </source>
</evidence>
<keyword evidence="3 10" id="KW-0328">Glycosyltransferase</keyword>
<protein>
    <recommendedName>
        <fullName evidence="10">Hexosyltransferase</fullName>
        <ecNumber evidence="10">2.4.1.-</ecNumber>
    </recommendedName>
</protein>
<evidence type="ECO:0000256" key="2">
    <source>
        <dbReference type="ARBA" id="ARBA00008661"/>
    </source>
</evidence>
<keyword evidence="8 10" id="KW-0333">Golgi apparatus</keyword>
<evidence type="ECO:0000256" key="4">
    <source>
        <dbReference type="ARBA" id="ARBA00022679"/>
    </source>
</evidence>
<dbReference type="EC" id="2.4.1.-" evidence="10"/>
<comment type="subcellular location">
    <subcellularLocation>
        <location evidence="1 10">Golgi apparatus membrane</location>
        <topology evidence="1 10">Single-pass type II membrane protein</topology>
    </subcellularLocation>
</comment>
<reference evidence="12" key="1">
    <citation type="submission" date="2025-08" db="UniProtKB">
        <authorList>
            <consortium name="RefSeq"/>
        </authorList>
    </citation>
    <scope>IDENTIFICATION</scope>
</reference>
<accession>A0ABM0K212</accession>
<proteinExistence type="inferred from homology"/>
<keyword evidence="9 10" id="KW-0472">Membrane</keyword>
<dbReference type="Proteomes" id="UP000694888">
    <property type="component" value="Unplaced"/>
</dbReference>
<feature type="transmembrane region" description="Helical" evidence="10">
    <location>
        <begin position="21"/>
        <end position="44"/>
    </location>
</feature>
<organism evidence="11 12">
    <name type="scientific">Aplysia californica</name>
    <name type="common">California sea hare</name>
    <dbReference type="NCBI Taxonomy" id="6500"/>
    <lineage>
        <taxon>Eukaryota</taxon>
        <taxon>Metazoa</taxon>
        <taxon>Spiralia</taxon>
        <taxon>Lophotrochozoa</taxon>
        <taxon>Mollusca</taxon>
        <taxon>Gastropoda</taxon>
        <taxon>Heterobranchia</taxon>
        <taxon>Euthyneura</taxon>
        <taxon>Tectipleura</taxon>
        <taxon>Aplysiida</taxon>
        <taxon>Aplysioidea</taxon>
        <taxon>Aplysiidae</taxon>
        <taxon>Aplysia</taxon>
    </lineage>
</organism>
<dbReference type="PANTHER" id="PTHR11214:SF3">
    <property type="entry name" value="BETA-1,3-GALACTOSYLTRANSFERASE 6"/>
    <property type="match status" value="1"/>
</dbReference>
<keyword evidence="11" id="KW-1185">Reference proteome</keyword>
<evidence type="ECO:0000313" key="11">
    <source>
        <dbReference type="Proteomes" id="UP000694888"/>
    </source>
</evidence>
<dbReference type="PANTHER" id="PTHR11214">
    <property type="entry name" value="BETA-1,3-N-ACETYLGLUCOSAMINYLTRANSFERASE"/>
    <property type="match status" value="1"/>
</dbReference>
<sequence length="367" mass="42447">MLLLARDHKLARLLGKFPWRFILRTISVTTVLQFCLTTIALLMLKIVGIAFTDLFGDGTMIWNSLFVRNSETGFGAYREMVVDDGLYVADQLTETVLSVRDECEDVSSYDALMVVHSANHHFQRRREYRDTYGNPEFTHPYRIRVVFFVGLSTDPQLTADLRMENDLKGDTVLISHVDHYRNLTLKAVGVYRWLAESCRGAKVVLKIDDDVLLDVHRFFQEFWPPPAHQQDVIFCHVWPYPEVEREGKWGVPYKEFQGNVFPPYCSGFLVVVMPHLVEDIYQVARATQYLWLDDVFIYGLVREELEFVQLINLDHLAYDVKAFSHCTRRYGYRCKYWAVVLGPGEDFLAASIHTQALRSRAIAGDEG</sequence>
<evidence type="ECO:0000256" key="3">
    <source>
        <dbReference type="ARBA" id="ARBA00022676"/>
    </source>
</evidence>
<dbReference type="InterPro" id="IPR002659">
    <property type="entry name" value="Glyco_trans_31"/>
</dbReference>
<keyword evidence="4" id="KW-0808">Transferase</keyword>
<evidence type="ECO:0000313" key="12">
    <source>
        <dbReference type="RefSeq" id="XP_005106886.1"/>
    </source>
</evidence>
<keyword evidence="5 10" id="KW-0812">Transmembrane</keyword>
<comment type="similarity">
    <text evidence="2 10">Belongs to the glycosyltransferase 31 family.</text>
</comment>
<evidence type="ECO:0000256" key="8">
    <source>
        <dbReference type="ARBA" id="ARBA00023034"/>
    </source>
</evidence>
<keyword evidence="7 10" id="KW-1133">Transmembrane helix</keyword>
<evidence type="ECO:0000256" key="5">
    <source>
        <dbReference type="ARBA" id="ARBA00022692"/>
    </source>
</evidence>
<dbReference type="Gene3D" id="3.90.550.50">
    <property type="match status" value="1"/>
</dbReference>
<gene>
    <name evidence="12" type="primary">LOC101857274</name>
</gene>
<dbReference type="Pfam" id="PF01762">
    <property type="entry name" value="Galactosyl_T"/>
    <property type="match status" value="1"/>
</dbReference>
<name>A0ABM0K212_APLCA</name>
<evidence type="ECO:0000256" key="9">
    <source>
        <dbReference type="ARBA" id="ARBA00023136"/>
    </source>
</evidence>
<evidence type="ECO:0000256" key="6">
    <source>
        <dbReference type="ARBA" id="ARBA00022968"/>
    </source>
</evidence>
<dbReference type="RefSeq" id="XP_005106886.1">
    <property type="nucleotide sequence ID" value="XM_005106829.3"/>
</dbReference>
<evidence type="ECO:0000256" key="10">
    <source>
        <dbReference type="RuleBase" id="RU363063"/>
    </source>
</evidence>
<dbReference type="GeneID" id="101857274"/>